<evidence type="ECO:0000313" key="2">
    <source>
        <dbReference type="Proteomes" id="UP000295626"/>
    </source>
</evidence>
<gene>
    <name evidence="1" type="ORF">E1091_02920</name>
</gene>
<name>A0ABY2DKR1_9ACTN</name>
<dbReference type="EMBL" id="SMKE01000052">
    <property type="protein sequence ID" value="TDC01415.1"/>
    <property type="molecule type" value="Genomic_DNA"/>
</dbReference>
<keyword evidence="2" id="KW-1185">Reference proteome</keyword>
<comment type="caution">
    <text evidence="1">The sequence shown here is derived from an EMBL/GenBank/DDBJ whole genome shotgun (WGS) entry which is preliminary data.</text>
</comment>
<sequence length="99" mass="10812">MFEATAHHPGEDTPRVIATVPDAQGAWARLASYREAEVLERGNPNRPDRIAKELRRISEAPETFTCGDAIVHDPHGPGYIEGPPVGPTVRYAVQRRAGS</sequence>
<accession>A0ABY2DKR1</accession>
<dbReference type="Proteomes" id="UP000295626">
    <property type="component" value="Unassembled WGS sequence"/>
</dbReference>
<proteinExistence type="predicted"/>
<reference evidence="1 2" key="1">
    <citation type="submission" date="2019-02" db="EMBL/GenBank/DDBJ databases">
        <title>Draft genome sequences of novel Actinobacteria.</title>
        <authorList>
            <person name="Sahin N."/>
            <person name="Ay H."/>
            <person name="Saygin H."/>
        </authorList>
    </citation>
    <scope>NUCLEOTIDE SEQUENCE [LARGE SCALE GENOMIC DNA]</scope>
    <source>
        <strain evidence="1 2">JCM 30529</strain>
    </source>
</reference>
<organism evidence="1 2">
    <name type="scientific">Micromonospora fluostatini</name>
    <dbReference type="NCBI Taxonomy" id="1629071"/>
    <lineage>
        <taxon>Bacteria</taxon>
        <taxon>Bacillati</taxon>
        <taxon>Actinomycetota</taxon>
        <taxon>Actinomycetes</taxon>
        <taxon>Micromonosporales</taxon>
        <taxon>Micromonosporaceae</taxon>
        <taxon>Micromonospora</taxon>
    </lineage>
</organism>
<evidence type="ECO:0000313" key="1">
    <source>
        <dbReference type="EMBL" id="TDC01415.1"/>
    </source>
</evidence>
<protein>
    <submittedName>
        <fullName evidence="1">Uncharacterized protein</fullName>
    </submittedName>
</protein>